<reference evidence="1" key="2">
    <citation type="journal article" date="2015" name="Data Brief">
        <title>Shoot transcriptome of the giant reed, Arundo donax.</title>
        <authorList>
            <person name="Barrero R.A."/>
            <person name="Guerrero F.D."/>
            <person name="Moolhuijzen P."/>
            <person name="Goolsby J.A."/>
            <person name="Tidwell J."/>
            <person name="Bellgard S.E."/>
            <person name="Bellgard M.I."/>
        </authorList>
    </citation>
    <scope>NUCLEOTIDE SEQUENCE</scope>
    <source>
        <tissue evidence="1">Shoot tissue taken approximately 20 cm above the soil surface</tissue>
    </source>
</reference>
<evidence type="ECO:0000313" key="1">
    <source>
        <dbReference type="EMBL" id="JAE19358.1"/>
    </source>
</evidence>
<dbReference type="AlphaFoldDB" id="A0A0A9GF96"/>
<dbReference type="EMBL" id="GBRH01178538">
    <property type="protein sequence ID" value="JAE19358.1"/>
    <property type="molecule type" value="Transcribed_RNA"/>
</dbReference>
<protein>
    <submittedName>
        <fullName evidence="1">Uncharacterized protein</fullName>
    </submittedName>
</protein>
<sequence length="20" mass="2048">MAGKARIDGGVRYGVVRGGE</sequence>
<accession>A0A0A9GF96</accession>
<name>A0A0A9GF96_ARUDO</name>
<reference evidence="1" key="1">
    <citation type="submission" date="2014-09" db="EMBL/GenBank/DDBJ databases">
        <authorList>
            <person name="Magalhaes I.L.F."/>
            <person name="Oliveira U."/>
            <person name="Santos F.R."/>
            <person name="Vidigal T.H.D.A."/>
            <person name="Brescovit A.D."/>
            <person name="Santos A.J."/>
        </authorList>
    </citation>
    <scope>NUCLEOTIDE SEQUENCE</scope>
    <source>
        <tissue evidence="1">Shoot tissue taken approximately 20 cm above the soil surface</tissue>
    </source>
</reference>
<organism evidence="1">
    <name type="scientific">Arundo donax</name>
    <name type="common">Giant reed</name>
    <name type="synonym">Donax arundinaceus</name>
    <dbReference type="NCBI Taxonomy" id="35708"/>
    <lineage>
        <taxon>Eukaryota</taxon>
        <taxon>Viridiplantae</taxon>
        <taxon>Streptophyta</taxon>
        <taxon>Embryophyta</taxon>
        <taxon>Tracheophyta</taxon>
        <taxon>Spermatophyta</taxon>
        <taxon>Magnoliopsida</taxon>
        <taxon>Liliopsida</taxon>
        <taxon>Poales</taxon>
        <taxon>Poaceae</taxon>
        <taxon>PACMAD clade</taxon>
        <taxon>Arundinoideae</taxon>
        <taxon>Arundineae</taxon>
        <taxon>Arundo</taxon>
    </lineage>
</organism>
<proteinExistence type="predicted"/>